<gene>
    <name evidence="14" type="ORF">DB32_001619</name>
</gene>
<dbReference type="InterPro" id="IPR020059">
    <property type="entry name" value="Glu/Gln-tRNA-synth_Ib_codon-bd"/>
</dbReference>
<dbReference type="Pfam" id="PF20974">
    <property type="entry name" value="tRNA-synt_1c_C2"/>
    <property type="match status" value="1"/>
</dbReference>
<dbReference type="Gene3D" id="2.40.240.10">
    <property type="entry name" value="Ribosomal Protein L25, Chain P"/>
    <property type="match status" value="2"/>
</dbReference>
<dbReference type="InterPro" id="IPR023168">
    <property type="entry name" value="GatB_Yqey_C_2"/>
</dbReference>
<dbReference type="GO" id="GO:0004819">
    <property type="term" value="F:glutamine-tRNA ligase activity"/>
    <property type="evidence" value="ECO:0007669"/>
    <property type="project" value="UniProtKB-UniRule"/>
</dbReference>
<evidence type="ECO:0000259" key="13">
    <source>
        <dbReference type="SMART" id="SM00845"/>
    </source>
</evidence>
<sequence>MSSEPTPTTARRAHDFIRDIIDEDLRAGRHTRIATRFPPEPNGYLHIGHAKSICLNFGVAREYGGTCNLRYDDTNPEKEDIEYVRSIEADVRWLGFAPTGVYFSADYFPKMYELAERLVREGNAYVCDLDEEQIRVYRGSLSEPGKPSPYRDRSVEENLDLLRRMKAGEFPDGARTLRAKIDMASPNMKLRDPLLYRIRHAEHHRTGDAWCIYPMYDYAHPLEDAIEGITHSICTLEFENNRAVYDWVLEHTGPWTPRPRQYEFARLALDYTVMSKRKLLTLVERGHVSGWDDPRMPTIAGMRRRGFSPEALRAFAEMIGVAKANSTVDIGKLEYCVRQDLNQSAPRVLGVLHPIEVELVGATPMTSEAPFFPPDVGKPGSRPLALGSRIYVDRDDWRDEPPADYQRLAPGRTVRLRYGLCITADAVVERDAQGNVTKLRAIAHPETVGGGNPADGRKVSGVVHWVDAETSVPAEVRLYDRLFKSAKPEEGGADFLEQLDPASLVVVRGARVEKSLASAEVGSRWQLERVGYFAVDSDTKPGALVLNRIVTLRDSYAEKTKTPERADKKDLEPKENAKAKTRPKTRSPKEYRAEARARDPQLQSAHDAMIAMGLGADAADLLSGDRATADLFVATTKLGAAPDVTAKWMINELPRALGGKELGEVSLDAPRFAAFLAKLAGNALTGSAAKQALADMIATGKSVDDVVRESAAPAWSAEQIAAEADRLIAANADKAAQVKAGKVGLLGFFVGQMVKAAPGADPKEVNRVLRERLGIA</sequence>
<evidence type="ECO:0000256" key="5">
    <source>
        <dbReference type="ARBA" id="ARBA00022741"/>
    </source>
</evidence>
<keyword evidence="7 11" id="KW-0648">Protein biosynthesis</keyword>
<dbReference type="InterPro" id="IPR011035">
    <property type="entry name" value="Ribosomal_bL25/Gln-tRNA_synth"/>
</dbReference>
<keyword evidence="3" id="KW-0963">Cytoplasm</keyword>
<evidence type="ECO:0000256" key="3">
    <source>
        <dbReference type="ARBA" id="ARBA00022490"/>
    </source>
</evidence>
<dbReference type="Proteomes" id="UP000034883">
    <property type="component" value="Chromosome"/>
</dbReference>
<dbReference type="InterPro" id="IPR001412">
    <property type="entry name" value="aa-tRNA-synth_I_CS"/>
</dbReference>
<keyword evidence="5 11" id="KW-0547">Nucleotide-binding</keyword>
<dbReference type="NCBIfam" id="TIGR00440">
    <property type="entry name" value="glnS"/>
    <property type="match status" value="1"/>
</dbReference>
<reference evidence="14 15" key="1">
    <citation type="submission" date="2015-03" db="EMBL/GenBank/DDBJ databases">
        <title>Genome assembly of Sandaracinus amylolyticus DSM 53668.</title>
        <authorList>
            <person name="Sharma G."/>
            <person name="Subramanian S."/>
        </authorList>
    </citation>
    <scope>NUCLEOTIDE SEQUENCE [LARGE SCALE GENOMIC DNA]</scope>
    <source>
        <strain evidence="14 15">DSM 53668</strain>
    </source>
</reference>
<evidence type="ECO:0000256" key="7">
    <source>
        <dbReference type="ARBA" id="ARBA00022917"/>
    </source>
</evidence>
<dbReference type="KEGG" id="samy:DB32_001619"/>
<dbReference type="STRING" id="927083.DB32_001619"/>
<keyword evidence="6 11" id="KW-0067">ATP-binding</keyword>
<evidence type="ECO:0000313" key="14">
    <source>
        <dbReference type="EMBL" id="AKF04470.1"/>
    </source>
</evidence>
<keyword evidence="8 11" id="KW-0030">Aminoacyl-tRNA synthetase</keyword>
<evidence type="ECO:0000256" key="1">
    <source>
        <dbReference type="ARBA" id="ARBA00005594"/>
    </source>
</evidence>
<evidence type="ECO:0000256" key="12">
    <source>
        <dbReference type="SAM" id="MobiDB-lite"/>
    </source>
</evidence>
<accession>A0A0F6YGA9</accession>
<dbReference type="Pfam" id="PF03950">
    <property type="entry name" value="tRNA-synt_1c_C"/>
    <property type="match status" value="1"/>
</dbReference>
<dbReference type="InterPro" id="IPR014729">
    <property type="entry name" value="Rossmann-like_a/b/a_fold"/>
</dbReference>
<organism evidence="14 15">
    <name type="scientific">Sandaracinus amylolyticus</name>
    <dbReference type="NCBI Taxonomy" id="927083"/>
    <lineage>
        <taxon>Bacteria</taxon>
        <taxon>Pseudomonadati</taxon>
        <taxon>Myxococcota</taxon>
        <taxon>Polyangia</taxon>
        <taxon>Polyangiales</taxon>
        <taxon>Sandaracinaceae</taxon>
        <taxon>Sandaracinus</taxon>
    </lineage>
</organism>
<dbReference type="AlphaFoldDB" id="A0A0F6YGA9"/>
<comment type="catalytic activity">
    <reaction evidence="9">
        <text>tRNA(Gln) + L-glutamine + ATP = L-glutaminyl-tRNA(Gln) + AMP + diphosphate</text>
        <dbReference type="Rhea" id="RHEA:20121"/>
        <dbReference type="Rhea" id="RHEA-COMP:9662"/>
        <dbReference type="Rhea" id="RHEA-COMP:9681"/>
        <dbReference type="ChEBI" id="CHEBI:30616"/>
        <dbReference type="ChEBI" id="CHEBI:33019"/>
        <dbReference type="ChEBI" id="CHEBI:58359"/>
        <dbReference type="ChEBI" id="CHEBI:78442"/>
        <dbReference type="ChEBI" id="CHEBI:78521"/>
        <dbReference type="ChEBI" id="CHEBI:456215"/>
        <dbReference type="EC" id="6.1.1.18"/>
    </reaction>
</comment>
<dbReference type="Gene3D" id="1.10.10.410">
    <property type="match status" value="1"/>
</dbReference>
<evidence type="ECO:0000256" key="6">
    <source>
        <dbReference type="ARBA" id="ARBA00022840"/>
    </source>
</evidence>
<dbReference type="OrthoDB" id="9807503at2"/>
<dbReference type="RefSeq" id="WP_053231809.1">
    <property type="nucleotide sequence ID" value="NZ_CP011125.1"/>
</dbReference>
<evidence type="ECO:0000256" key="11">
    <source>
        <dbReference type="RuleBase" id="RU363037"/>
    </source>
</evidence>
<dbReference type="SMART" id="SM00845">
    <property type="entry name" value="GatB_Yqey"/>
    <property type="match status" value="1"/>
</dbReference>
<dbReference type="InterPro" id="IPR000924">
    <property type="entry name" value="Glu/Gln-tRNA-synth"/>
</dbReference>
<evidence type="ECO:0000256" key="4">
    <source>
        <dbReference type="ARBA" id="ARBA00022598"/>
    </source>
</evidence>
<evidence type="ECO:0000256" key="9">
    <source>
        <dbReference type="ARBA" id="ARBA00048270"/>
    </source>
</evidence>
<dbReference type="InterPro" id="IPR049437">
    <property type="entry name" value="tRNA-synt_1c_C2"/>
</dbReference>
<feature type="domain" description="Asn/Gln amidotransferase" evidence="13">
    <location>
        <begin position="630"/>
        <end position="773"/>
    </location>
</feature>
<dbReference type="NCBIfam" id="NF011291">
    <property type="entry name" value="PRK14703.1"/>
    <property type="match status" value="1"/>
</dbReference>
<comment type="similarity">
    <text evidence="1 11">Belongs to the class-I aminoacyl-tRNA synthetase family.</text>
</comment>
<dbReference type="InterPro" id="IPR003789">
    <property type="entry name" value="Asn/Gln_tRNA_amidoTrase-B-like"/>
</dbReference>
<dbReference type="PANTHER" id="PTHR43097:SF5">
    <property type="entry name" value="GLUTAMATE--TRNA LIGASE"/>
    <property type="match status" value="1"/>
</dbReference>
<feature type="region of interest" description="Disordered" evidence="12">
    <location>
        <begin position="558"/>
        <end position="602"/>
    </location>
</feature>
<keyword evidence="15" id="KW-1185">Reference proteome</keyword>
<dbReference type="PRINTS" id="PR00987">
    <property type="entry name" value="TRNASYNTHGLU"/>
</dbReference>
<dbReference type="InterPro" id="IPR004514">
    <property type="entry name" value="Gln-tRNA-synth"/>
</dbReference>
<dbReference type="GO" id="GO:0006425">
    <property type="term" value="P:glutaminyl-tRNA aminoacylation"/>
    <property type="evidence" value="ECO:0007669"/>
    <property type="project" value="UniProtKB-UniRule"/>
</dbReference>
<dbReference type="Gene3D" id="3.40.50.620">
    <property type="entry name" value="HUPs"/>
    <property type="match status" value="1"/>
</dbReference>
<dbReference type="EMBL" id="CP011125">
    <property type="protein sequence ID" value="AKF04470.1"/>
    <property type="molecule type" value="Genomic_DNA"/>
</dbReference>
<feature type="compositionally biased region" description="Basic and acidic residues" evidence="12">
    <location>
        <begin position="587"/>
        <end position="599"/>
    </location>
</feature>
<proteinExistence type="inferred from homology"/>
<dbReference type="InterPro" id="IPR050132">
    <property type="entry name" value="Gln/Glu-tRNA_Ligase"/>
</dbReference>
<dbReference type="InterPro" id="IPR020058">
    <property type="entry name" value="Glu/Gln-tRNA-synth_Ib_cat-dom"/>
</dbReference>
<dbReference type="SUPFAM" id="SSF89095">
    <property type="entry name" value="GatB/YqeY motif"/>
    <property type="match status" value="1"/>
</dbReference>
<dbReference type="PROSITE" id="PS00178">
    <property type="entry name" value="AA_TRNA_LIGASE_I"/>
    <property type="match status" value="1"/>
</dbReference>
<keyword evidence="4 11" id="KW-0436">Ligase</keyword>
<dbReference type="InterPro" id="IPR020056">
    <property type="entry name" value="Rbsml_bL25/Gln-tRNA_synth_N"/>
</dbReference>
<dbReference type="Pfam" id="PF02637">
    <property type="entry name" value="GatB_Yqey"/>
    <property type="match status" value="1"/>
</dbReference>
<dbReference type="CDD" id="cd00807">
    <property type="entry name" value="GlnRS_core"/>
    <property type="match status" value="1"/>
</dbReference>
<dbReference type="GO" id="GO:0005524">
    <property type="term" value="F:ATP binding"/>
    <property type="evidence" value="ECO:0007669"/>
    <property type="project" value="UniProtKB-KW"/>
</dbReference>
<dbReference type="GO" id="GO:0005829">
    <property type="term" value="C:cytosol"/>
    <property type="evidence" value="ECO:0007669"/>
    <property type="project" value="TreeGrafter"/>
</dbReference>
<dbReference type="SUPFAM" id="SSF50715">
    <property type="entry name" value="Ribosomal protein L25-like"/>
    <property type="match status" value="1"/>
</dbReference>
<dbReference type="GO" id="GO:0016884">
    <property type="term" value="F:carbon-nitrogen ligase activity, with glutamine as amido-N-donor"/>
    <property type="evidence" value="ECO:0007669"/>
    <property type="project" value="InterPro"/>
</dbReference>
<dbReference type="EC" id="6.1.1.18" evidence="2 10"/>
<feature type="compositionally biased region" description="Basic and acidic residues" evidence="12">
    <location>
        <begin position="558"/>
        <end position="578"/>
    </location>
</feature>
<evidence type="ECO:0000256" key="2">
    <source>
        <dbReference type="ARBA" id="ARBA00012836"/>
    </source>
</evidence>
<name>A0A0F6YGA9_9BACT</name>
<evidence type="ECO:0000256" key="8">
    <source>
        <dbReference type="ARBA" id="ARBA00023146"/>
    </source>
</evidence>
<dbReference type="PANTHER" id="PTHR43097">
    <property type="entry name" value="GLUTAMINE-TRNA LIGASE"/>
    <property type="match status" value="1"/>
</dbReference>
<dbReference type="Pfam" id="PF00749">
    <property type="entry name" value="tRNA-synt_1c"/>
    <property type="match status" value="1"/>
</dbReference>
<dbReference type="FunFam" id="3.40.50.620:FF:000037">
    <property type="entry name" value="Glutamine--tRNA ligase cytoplasmic"/>
    <property type="match status" value="1"/>
</dbReference>
<protein>
    <recommendedName>
        <fullName evidence="2 10">Glutamine--tRNA ligase</fullName>
        <ecNumber evidence="2 10">6.1.1.18</ecNumber>
    </recommendedName>
</protein>
<evidence type="ECO:0000256" key="10">
    <source>
        <dbReference type="NCBIfam" id="TIGR00440"/>
    </source>
</evidence>
<dbReference type="SUPFAM" id="SSF52374">
    <property type="entry name" value="Nucleotidylyl transferase"/>
    <property type="match status" value="1"/>
</dbReference>
<evidence type="ECO:0000313" key="15">
    <source>
        <dbReference type="Proteomes" id="UP000034883"/>
    </source>
</evidence>
<dbReference type="InterPro" id="IPR018027">
    <property type="entry name" value="Asn/Gln_amidotransferase"/>
</dbReference>